<dbReference type="GO" id="GO:0005319">
    <property type="term" value="F:lipid transporter activity"/>
    <property type="evidence" value="ECO:0007669"/>
    <property type="project" value="TreeGrafter"/>
</dbReference>
<dbReference type="InterPro" id="IPR028996">
    <property type="entry name" value="GM2-AP"/>
</dbReference>
<name>A0A8J9ZAS3_BRALA</name>
<reference evidence="2" key="1">
    <citation type="submission" date="2022-01" db="EMBL/GenBank/DDBJ databases">
        <authorList>
            <person name="Braso-Vives M."/>
        </authorList>
    </citation>
    <scope>NUCLEOTIDE SEQUENCE</scope>
</reference>
<evidence type="ECO:0000313" key="3">
    <source>
        <dbReference type="Proteomes" id="UP000838412"/>
    </source>
</evidence>
<dbReference type="PANTHER" id="PTHR17357">
    <property type="entry name" value="GM2 GANGLIOSIDE ACTIVATOR PROTEIN"/>
    <property type="match status" value="1"/>
</dbReference>
<dbReference type="GO" id="GO:0006689">
    <property type="term" value="P:ganglioside catabolic process"/>
    <property type="evidence" value="ECO:0007669"/>
    <property type="project" value="InterPro"/>
</dbReference>
<sequence>MLIVLLSTLALVGAQHTHYDEHYVFGNLHQPIDTAVVFDCGSNPNRAIKNPKFTFQSTDPNADPNQQSLTLPGSFILQDFEIEVTKPIVRPFYGKVEAWRTIWLLGGASSSVQLGCFGLTTDNVVGLDGLGTCEYGDLCSILDLNTPVDDVTGQLTCFLEALNFGIPADQCTCEGIIAPKVYSTEGYNRLIDFSDLESGLLTFLAEGDYEFKLIAEDASGNEEACIGIRVPIKEYVDPNDTGGWLFGRRR</sequence>
<dbReference type="Proteomes" id="UP000838412">
    <property type="component" value="Chromosome 18"/>
</dbReference>
<dbReference type="AlphaFoldDB" id="A0A8J9ZAS3"/>
<dbReference type="GO" id="GO:0008047">
    <property type="term" value="F:enzyme activator activity"/>
    <property type="evidence" value="ECO:0007669"/>
    <property type="project" value="InterPro"/>
</dbReference>
<dbReference type="EMBL" id="OV696703">
    <property type="protein sequence ID" value="CAH1250239.1"/>
    <property type="molecule type" value="Genomic_DNA"/>
</dbReference>
<dbReference type="OrthoDB" id="6409159at2759"/>
<gene>
    <name evidence="2" type="primary">Hypp8824</name>
    <name evidence="2" type="ORF">BLAG_LOCUS11073</name>
</gene>
<proteinExistence type="predicted"/>
<dbReference type="Gene3D" id="2.70.220.10">
    <property type="entry name" value="Ganglioside GM2 activator"/>
    <property type="match status" value="1"/>
</dbReference>
<dbReference type="PANTHER" id="PTHR17357:SF0">
    <property type="entry name" value="GANGLIOSIDE GM2 ACTIVATOR"/>
    <property type="match status" value="1"/>
</dbReference>
<dbReference type="InterPro" id="IPR036846">
    <property type="entry name" value="GM2-AP_sf"/>
</dbReference>
<keyword evidence="3" id="KW-1185">Reference proteome</keyword>
<protein>
    <submittedName>
        <fullName evidence="2">Hypp8824 protein</fullName>
    </submittedName>
</protein>
<keyword evidence="1" id="KW-0732">Signal</keyword>
<evidence type="ECO:0000256" key="1">
    <source>
        <dbReference type="ARBA" id="ARBA00022729"/>
    </source>
</evidence>
<evidence type="ECO:0000313" key="2">
    <source>
        <dbReference type="EMBL" id="CAH1250239.1"/>
    </source>
</evidence>
<organism evidence="2 3">
    <name type="scientific">Branchiostoma lanceolatum</name>
    <name type="common">Common lancelet</name>
    <name type="synonym">Amphioxus lanceolatum</name>
    <dbReference type="NCBI Taxonomy" id="7740"/>
    <lineage>
        <taxon>Eukaryota</taxon>
        <taxon>Metazoa</taxon>
        <taxon>Chordata</taxon>
        <taxon>Cephalochordata</taxon>
        <taxon>Leptocardii</taxon>
        <taxon>Amphioxiformes</taxon>
        <taxon>Branchiostomatidae</taxon>
        <taxon>Branchiostoma</taxon>
    </lineage>
</organism>
<dbReference type="SUPFAM" id="SSF63707">
    <property type="entry name" value="Ganglioside M2 (gm2) activator"/>
    <property type="match status" value="1"/>
</dbReference>
<accession>A0A8J9ZAS3</accession>
<dbReference type="GO" id="GO:0009898">
    <property type="term" value="C:cytoplasmic side of plasma membrane"/>
    <property type="evidence" value="ECO:0007669"/>
    <property type="project" value="TreeGrafter"/>
</dbReference>